<dbReference type="EMBL" id="CAJOBH010139238">
    <property type="protein sequence ID" value="CAF4796872.1"/>
    <property type="molecule type" value="Genomic_DNA"/>
</dbReference>
<dbReference type="EMBL" id="CAJOBJ010189284">
    <property type="protein sequence ID" value="CAF4947544.1"/>
    <property type="molecule type" value="Genomic_DNA"/>
</dbReference>
<dbReference type="AlphaFoldDB" id="A0A8S3D4P0"/>
<proteinExistence type="predicted"/>
<protein>
    <submittedName>
        <fullName evidence="2">Uncharacterized protein</fullName>
    </submittedName>
</protein>
<comment type="caution">
    <text evidence="2">The sequence shown here is derived from an EMBL/GenBank/DDBJ whole genome shotgun (WGS) entry which is preliminary data.</text>
</comment>
<gene>
    <name evidence="1" type="ORF">BYL167_LOCUS47968</name>
    <name evidence="2" type="ORF">GIL414_LOCUS54141</name>
</gene>
<evidence type="ECO:0000313" key="2">
    <source>
        <dbReference type="EMBL" id="CAF4947544.1"/>
    </source>
</evidence>
<organism evidence="2 3">
    <name type="scientific">Rotaria magnacalcarata</name>
    <dbReference type="NCBI Taxonomy" id="392030"/>
    <lineage>
        <taxon>Eukaryota</taxon>
        <taxon>Metazoa</taxon>
        <taxon>Spiralia</taxon>
        <taxon>Gnathifera</taxon>
        <taxon>Rotifera</taxon>
        <taxon>Eurotatoria</taxon>
        <taxon>Bdelloidea</taxon>
        <taxon>Philodinida</taxon>
        <taxon>Philodinidae</taxon>
        <taxon>Rotaria</taxon>
    </lineage>
</organism>
<evidence type="ECO:0000313" key="3">
    <source>
        <dbReference type="Proteomes" id="UP000681720"/>
    </source>
</evidence>
<evidence type="ECO:0000313" key="1">
    <source>
        <dbReference type="EMBL" id="CAF4796872.1"/>
    </source>
</evidence>
<dbReference type="Proteomes" id="UP000681967">
    <property type="component" value="Unassembled WGS sequence"/>
</dbReference>
<reference evidence="2" key="1">
    <citation type="submission" date="2021-02" db="EMBL/GenBank/DDBJ databases">
        <authorList>
            <person name="Nowell W R."/>
        </authorList>
    </citation>
    <scope>NUCLEOTIDE SEQUENCE</scope>
</reference>
<name>A0A8S3D4P0_9BILA</name>
<accession>A0A8S3D4P0</accession>
<dbReference type="Proteomes" id="UP000681720">
    <property type="component" value="Unassembled WGS sequence"/>
</dbReference>
<sequence length="71" mass="8241">IEQNSYVGVYGAAYLQKKALFEDLMRYLERPMAFSTSAKFRVVKFEFESVTSLDDCIDELVEQSIDSNIQY</sequence>
<feature type="non-terminal residue" evidence="2">
    <location>
        <position position="1"/>
    </location>
</feature>